<evidence type="ECO:0000313" key="1">
    <source>
        <dbReference type="EMBL" id="KAI9916395.1"/>
    </source>
</evidence>
<evidence type="ECO:0000313" key="2">
    <source>
        <dbReference type="Proteomes" id="UP001163321"/>
    </source>
</evidence>
<keyword evidence="2" id="KW-1185">Reference proteome</keyword>
<gene>
    <name evidence="1" type="ORF">PsorP6_017813</name>
</gene>
<dbReference type="Proteomes" id="UP001163321">
    <property type="component" value="Chromosome 2"/>
</dbReference>
<protein>
    <submittedName>
        <fullName evidence="1">Uncharacterized protein</fullName>
    </submittedName>
</protein>
<name>A0ACC0WCN2_9STRA</name>
<organism evidence="1 2">
    <name type="scientific">Peronosclerospora sorghi</name>
    <dbReference type="NCBI Taxonomy" id="230839"/>
    <lineage>
        <taxon>Eukaryota</taxon>
        <taxon>Sar</taxon>
        <taxon>Stramenopiles</taxon>
        <taxon>Oomycota</taxon>
        <taxon>Peronosporomycetes</taxon>
        <taxon>Peronosporales</taxon>
        <taxon>Peronosporaceae</taxon>
        <taxon>Peronosclerospora</taxon>
    </lineage>
</organism>
<sequence>MKERKTMEREMVQLVRRIENAGQRNFELGEKMDQADRVVFSSQVKCHKEQVKTLETQLGQLRRCNGRDSDAVNGQDTTTQYTQELLAAWVAHSTWPVLHVRFYQSLALYRAVERQLRTVANASTATNVDLVCDAAANATPELVRLKNAIGMHVMPAPPELEEYEDVVLETLAVGGGPRRHLQVAHYAKVCPRNVWPPRRLVRVRDRDGHAATRAVATRARDATGPLERDSRVGSADRTTRGALALPALAHALLVGGRCHGNNFLMMVRYINGRFPT</sequence>
<comment type="caution">
    <text evidence="1">The sequence shown here is derived from an EMBL/GenBank/DDBJ whole genome shotgun (WGS) entry which is preliminary data.</text>
</comment>
<accession>A0ACC0WCN2</accession>
<proteinExistence type="predicted"/>
<dbReference type="EMBL" id="CM047581">
    <property type="protein sequence ID" value="KAI9916395.1"/>
    <property type="molecule type" value="Genomic_DNA"/>
</dbReference>
<reference evidence="1 2" key="1">
    <citation type="journal article" date="2022" name="bioRxiv">
        <title>The genome of the oomycete Peronosclerospora sorghi, a cosmopolitan pathogen of maize and sorghum, is inflated with dispersed pseudogenes.</title>
        <authorList>
            <person name="Fletcher K."/>
            <person name="Martin F."/>
            <person name="Isakeit T."/>
            <person name="Cavanaugh K."/>
            <person name="Magill C."/>
            <person name="Michelmore R."/>
        </authorList>
    </citation>
    <scope>NUCLEOTIDE SEQUENCE [LARGE SCALE GENOMIC DNA]</scope>
    <source>
        <strain evidence="1">P6</strain>
    </source>
</reference>